<sequence>MAPPHFLLVAFPSRGSINPALQLAERLARAGSRITFFTTVFARRRMIDSVCLEGVTFATFSDGYDNGYQLGDDAERFMAELKQRGSEALRGLIELSSGRGLRFTCVLNTVLPWADHVARSLRIRSVLVWIQPATVFSIYYHYFNGYEDVIKNVTSQSRDSTSLIRLPGLPPLTNRDVPSFFNLENKYAFGLPQMQSIFEQLKEGDNPIVVLANTFDALELEISRAIGTLNLIGIGPLVPFRFLDAQTHNSSDKSPRGDLFPGSGDYVQWLNSKEEASVIYVAFGSIAKFSNAQKREIARGLLEAGRPFLWVMRESDGDDDELIYKEELDEIGVIVPWCSQTEVLSHPSIGCFFTHCGWNSTLESLASGVPMVAFPQFTDQMTNSKLVEDVWKVGVRVSEIDEGGIRVEGGEIKKCLEMVMGGGERGDEIRRNAKKWKGLALEACKEGGSSDKSLKAFVEEFAKVD</sequence>
<dbReference type="InterPro" id="IPR002213">
    <property type="entry name" value="UDP_glucos_trans"/>
</dbReference>
<dbReference type="GO" id="GO:0080044">
    <property type="term" value="F:quercetin 7-O-glucosyltransferase activity"/>
    <property type="evidence" value="ECO:0007669"/>
    <property type="project" value="TreeGrafter"/>
</dbReference>
<dbReference type="RefSeq" id="XP_030534060.1">
    <property type="nucleotide sequence ID" value="XM_030678200.2"/>
</dbReference>
<evidence type="ECO:0000256" key="4">
    <source>
        <dbReference type="RuleBase" id="RU003718"/>
    </source>
</evidence>
<evidence type="ECO:0000313" key="6">
    <source>
        <dbReference type="Proteomes" id="UP000827889"/>
    </source>
</evidence>
<evidence type="ECO:0000313" key="7">
    <source>
        <dbReference type="RefSeq" id="XP_030534060.1"/>
    </source>
</evidence>
<reference evidence="6" key="1">
    <citation type="submission" date="2025-05" db="UniProtKB">
        <authorList>
            <consortium name="RefSeq"/>
        </authorList>
    </citation>
    <scope>NUCLEOTIDE SEQUENCE [LARGE SCALE GENOMIC DNA]</scope>
</reference>
<dbReference type="SUPFAM" id="SSF53756">
    <property type="entry name" value="UDP-Glycosyltransferase/glycogen phosphorylase"/>
    <property type="match status" value="1"/>
</dbReference>
<dbReference type="AlphaFoldDB" id="A0A8B8PGX7"/>
<keyword evidence="6" id="KW-1185">Reference proteome</keyword>
<dbReference type="GO" id="GO:0080043">
    <property type="term" value="F:quercetin 3-O-glucosyltransferase activity"/>
    <property type="evidence" value="ECO:0007669"/>
    <property type="project" value="TreeGrafter"/>
</dbReference>
<evidence type="ECO:0000256" key="1">
    <source>
        <dbReference type="ARBA" id="ARBA00009995"/>
    </source>
</evidence>
<evidence type="ECO:0000256" key="3">
    <source>
        <dbReference type="ARBA" id="ARBA00022679"/>
    </source>
</evidence>
<keyword evidence="2 4" id="KW-0328">Glycosyltransferase</keyword>
<dbReference type="Pfam" id="PF00201">
    <property type="entry name" value="UDPGT"/>
    <property type="match status" value="1"/>
</dbReference>
<name>A0A8B8PGX7_9MYRT</name>
<dbReference type="Gene3D" id="3.40.50.2000">
    <property type="entry name" value="Glycogen Phosphorylase B"/>
    <property type="match status" value="2"/>
</dbReference>
<dbReference type="PANTHER" id="PTHR11926:SF1542">
    <property type="entry name" value="GLYCOSYLTRANSFERASE"/>
    <property type="match status" value="1"/>
</dbReference>
<dbReference type="OrthoDB" id="5835829at2759"/>
<organism evidence="6 7">
    <name type="scientific">Rhodamnia argentea</name>
    <dbReference type="NCBI Taxonomy" id="178133"/>
    <lineage>
        <taxon>Eukaryota</taxon>
        <taxon>Viridiplantae</taxon>
        <taxon>Streptophyta</taxon>
        <taxon>Embryophyta</taxon>
        <taxon>Tracheophyta</taxon>
        <taxon>Spermatophyta</taxon>
        <taxon>Magnoliopsida</taxon>
        <taxon>eudicotyledons</taxon>
        <taxon>Gunneridae</taxon>
        <taxon>Pentapetalae</taxon>
        <taxon>rosids</taxon>
        <taxon>malvids</taxon>
        <taxon>Myrtales</taxon>
        <taxon>Myrtaceae</taxon>
        <taxon>Myrtoideae</taxon>
        <taxon>Myrteae</taxon>
        <taxon>Australasian group</taxon>
        <taxon>Rhodamnia</taxon>
    </lineage>
</organism>
<protein>
    <recommendedName>
        <fullName evidence="5">Glycosyltransferase</fullName>
        <ecNumber evidence="5">2.4.1.-</ecNumber>
    </recommendedName>
</protein>
<gene>
    <name evidence="7" type="primary">LOC115743433</name>
</gene>
<dbReference type="InterPro" id="IPR035595">
    <property type="entry name" value="UDP_glycos_trans_CS"/>
</dbReference>
<dbReference type="EC" id="2.4.1.-" evidence="5"/>
<dbReference type="Proteomes" id="UP000827889">
    <property type="component" value="Chromosome 1"/>
</dbReference>
<dbReference type="CDD" id="cd03784">
    <property type="entry name" value="GT1_Gtf-like"/>
    <property type="match status" value="1"/>
</dbReference>
<evidence type="ECO:0000256" key="2">
    <source>
        <dbReference type="ARBA" id="ARBA00022676"/>
    </source>
</evidence>
<accession>A0A8B8PGX7</accession>
<proteinExistence type="inferred from homology"/>
<evidence type="ECO:0000256" key="5">
    <source>
        <dbReference type="RuleBase" id="RU362057"/>
    </source>
</evidence>
<dbReference type="PANTHER" id="PTHR11926">
    <property type="entry name" value="GLUCOSYL/GLUCURONOSYL TRANSFERASES"/>
    <property type="match status" value="1"/>
</dbReference>
<comment type="similarity">
    <text evidence="1 4">Belongs to the UDP-glycosyltransferase family.</text>
</comment>
<dbReference type="KEGG" id="rarg:115743433"/>
<dbReference type="FunFam" id="3.40.50.2000:FF:000019">
    <property type="entry name" value="Glycosyltransferase"/>
    <property type="match status" value="1"/>
</dbReference>
<dbReference type="GeneID" id="115743433"/>
<keyword evidence="3 4" id="KW-0808">Transferase</keyword>
<dbReference type="PROSITE" id="PS00375">
    <property type="entry name" value="UDPGT"/>
    <property type="match status" value="1"/>
</dbReference>
<reference evidence="7" key="2">
    <citation type="submission" date="2025-08" db="UniProtKB">
        <authorList>
            <consortium name="RefSeq"/>
        </authorList>
    </citation>
    <scope>IDENTIFICATION</scope>
    <source>
        <tissue evidence="7">Leaf</tissue>
    </source>
</reference>